<dbReference type="SUPFAM" id="SSF52255">
    <property type="entry name" value="N5-CAIR mutase (phosphoribosylaminoimidazole carboxylase, PurE)"/>
    <property type="match status" value="1"/>
</dbReference>
<dbReference type="InterPro" id="IPR039476">
    <property type="entry name" value="P2CMN_synthase_LarB"/>
</dbReference>
<dbReference type="NCBIfam" id="NF033503">
    <property type="entry name" value="LarB"/>
    <property type="match status" value="1"/>
</dbReference>
<protein>
    <submittedName>
        <fullName evidence="2">Nickel pincer cofactor biosynthesis protein LarB</fullName>
    </submittedName>
</protein>
<accession>A0A7C1AWG7</accession>
<dbReference type="SMART" id="SM01001">
    <property type="entry name" value="AIRC"/>
    <property type="match status" value="1"/>
</dbReference>
<reference evidence="2" key="1">
    <citation type="journal article" date="2020" name="mSystems">
        <title>Genome- and Community-Level Interaction Insights into Carbon Utilization and Element Cycling Functions of Hydrothermarchaeota in Hydrothermal Sediment.</title>
        <authorList>
            <person name="Zhou Z."/>
            <person name="Liu Y."/>
            <person name="Xu W."/>
            <person name="Pan J."/>
            <person name="Luo Z.H."/>
            <person name="Li M."/>
        </authorList>
    </citation>
    <scope>NUCLEOTIDE SEQUENCE [LARGE SCALE GENOMIC DNA]</scope>
    <source>
        <strain evidence="2">HyVt-19</strain>
    </source>
</reference>
<evidence type="ECO:0000313" key="2">
    <source>
        <dbReference type="EMBL" id="HDL90438.1"/>
    </source>
</evidence>
<comment type="caution">
    <text evidence="2">The sequence shown here is derived from an EMBL/GenBank/DDBJ whole genome shotgun (WGS) entry which is preliminary data.</text>
</comment>
<dbReference type="PANTHER" id="PTHR43064">
    <property type="entry name" value="PHOSPHORIBOSYLAMINOIMIDAZOLE CARBOXYLASE-RELATED"/>
    <property type="match status" value="1"/>
</dbReference>
<gene>
    <name evidence="2" type="primary">larB</name>
    <name evidence="2" type="ORF">ENG14_05995</name>
</gene>
<proteinExistence type="predicted"/>
<organism evidence="2">
    <name type="scientific">Thermodesulforhabdus norvegica</name>
    <dbReference type="NCBI Taxonomy" id="39841"/>
    <lineage>
        <taxon>Bacteria</taxon>
        <taxon>Pseudomonadati</taxon>
        <taxon>Thermodesulfobacteriota</taxon>
        <taxon>Syntrophobacteria</taxon>
        <taxon>Syntrophobacterales</taxon>
        <taxon>Thermodesulforhabdaceae</taxon>
        <taxon>Thermodesulforhabdus</taxon>
    </lineage>
</organism>
<dbReference type="AlphaFoldDB" id="A0A7C1AWG7"/>
<dbReference type="Gene3D" id="3.40.50.1970">
    <property type="match status" value="1"/>
</dbReference>
<dbReference type="Proteomes" id="UP000886355">
    <property type="component" value="Unassembled WGS sequence"/>
</dbReference>
<feature type="domain" description="PurE" evidence="1">
    <location>
        <begin position="118"/>
        <end position="250"/>
    </location>
</feature>
<dbReference type="PANTHER" id="PTHR43064:SF1">
    <property type="entry name" value="SLL1489 PROTEIN"/>
    <property type="match status" value="1"/>
</dbReference>
<sequence length="270" mass="29331">MKQLIKVLEDFKKGFVDVHEVCEFIARLPYENLSFARLDHHRTLRRGFPEVVYGNGKTVEQLKEIVTSMQEMGSTVLITRIDKDVAAELSASFPEGNYSKTARVWFMRGSDIPAVDEGYVAILTGGTVDIPVAEEAAITAELMGSRVKRFYDVGVAGLHRLMDIWAELRKATVWVVVAGMEGALPSVVASLVEGPIIAIPTSAGYGSSFGGIAALLTMLNSCSPGIVVVNIDNGFGGGYVASIIHRRIALKGGDSQWQEEISDQTVEKPR</sequence>
<dbReference type="EMBL" id="DQZW01000283">
    <property type="protein sequence ID" value="HDL90438.1"/>
    <property type="molecule type" value="Genomic_DNA"/>
</dbReference>
<dbReference type="Pfam" id="PF00731">
    <property type="entry name" value="AIRC"/>
    <property type="match status" value="1"/>
</dbReference>
<evidence type="ECO:0000259" key="1">
    <source>
        <dbReference type="SMART" id="SM01001"/>
    </source>
</evidence>
<dbReference type="GO" id="GO:0016787">
    <property type="term" value="F:hydrolase activity"/>
    <property type="evidence" value="ECO:0007669"/>
    <property type="project" value="InterPro"/>
</dbReference>
<dbReference type="InterPro" id="IPR000031">
    <property type="entry name" value="PurE_dom"/>
</dbReference>
<name>A0A7C1AWG7_9BACT</name>
<dbReference type="GO" id="GO:0006189">
    <property type="term" value="P:'de novo' IMP biosynthetic process"/>
    <property type="evidence" value="ECO:0007669"/>
    <property type="project" value="InterPro"/>
</dbReference>